<keyword evidence="8" id="KW-1185">Reference proteome</keyword>
<keyword evidence="4 5" id="KW-0472">Membrane</keyword>
<feature type="domain" description="DUF202" evidence="6">
    <location>
        <begin position="5"/>
        <end position="68"/>
    </location>
</feature>
<evidence type="ECO:0000313" key="7">
    <source>
        <dbReference type="EMBL" id="OLR89435.1"/>
    </source>
</evidence>
<dbReference type="Pfam" id="PF02656">
    <property type="entry name" value="DUF202"/>
    <property type="match status" value="1"/>
</dbReference>
<comment type="subcellular location">
    <subcellularLocation>
        <location evidence="1">Endomembrane system</location>
        <topology evidence="1">Multi-pass membrane protein</topology>
    </subcellularLocation>
</comment>
<evidence type="ECO:0000256" key="2">
    <source>
        <dbReference type="ARBA" id="ARBA00022692"/>
    </source>
</evidence>
<feature type="transmembrane region" description="Helical" evidence="5">
    <location>
        <begin position="39"/>
        <end position="60"/>
    </location>
</feature>
<dbReference type="AlphaFoldDB" id="A0A1Q9LBQ7"/>
<evidence type="ECO:0000256" key="1">
    <source>
        <dbReference type="ARBA" id="ARBA00004127"/>
    </source>
</evidence>
<organism evidence="7 8">
    <name type="scientific">Actinokineospora bangkokensis</name>
    <dbReference type="NCBI Taxonomy" id="1193682"/>
    <lineage>
        <taxon>Bacteria</taxon>
        <taxon>Bacillati</taxon>
        <taxon>Actinomycetota</taxon>
        <taxon>Actinomycetes</taxon>
        <taxon>Pseudonocardiales</taxon>
        <taxon>Pseudonocardiaceae</taxon>
        <taxon>Actinokineospora</taxon>
    </lineage>
</organism>
<proteinExistence type="predicted"/>
<feature type="transmembrane region" description="Helical" evidence="5">
    <location>
        <begin position="15"/>
        <end position="32"/>
    </location>
</feature>
<comment type="caution">
    <text evidence="7">The sequence shown here is derived from an EMBL/GenBank/DDBJ whole genome shotgun (WGS) entry which is preliminary data.</text>
</comment>
<dbReference type="OrthoDB" id="3701077at2"/>
<evidence type="ECO:0000313" key="8">
    <source>
        <dbReference type="Proteomes" id="UP000186040"/>
    </source>
</evidence>
<gene>
    <name evidence="7" type="ORF">BJP25_04925</name>
</gene>
<name>A0A1Q9LBQ7_9PSEU</name>
<sequence>MTGPDRGLQAERTRLAWSRTAFAAAVLGTLLTHSARGPFALVAGLCSLLVPVVVLGLGVARYRHVRRAVAGGSPATTPGVQALLLVVVLVPAFAALLIVLSQ</sequence>
<dbReference type="EMBL" id="MKQR01000032">
    <property type="protein sequence ID" value="OLR89435.1"/>
    <property type="molecule type" value="Genomic_DNA"/>
</dbReference>
<reference evidence="7 8" key="1">
    <citation type="submission" date="2016-10" db="EMBL/GenBank/DDBJ databases">
        <title>The Draft Genome Sequence of Actinokineospora bangkokensis 44EHWT reveals the biosynthetic pathway of antifungal compounds Thailandins with unusual extender unit butylmalonyl-CoA.</title>
        <authorList>
            <person name="Greule A."/>
            <person name="Intra B."/>
            <person name="Flemming S."/>
            <person name="Rommel M.G."/>
            <person name="Panbangred W."/>
            <person name="Bechthold A."/>
        </authorList>
    </citation>
    <scope>NUCLEOTIDE SEQUENCE [LARGE SCALE GENOMIC DNA]</scope>
    <source>
        <strain evidence="7 8">44EHW</strain>
    </source>
</reference>
<dbReference type="RefSeq" id="WP_075978619.1">
    <property type="nucleotide sequence ID" value="NZ_MKQR01000032.1"/>
</dbReference>
<keyword evidence="3 5" id="KW-1133">Transmembrane helix</keyword>
<dbReference type="STRING" id="1193682.BJP25_04925"/>
<feature type="transmembrane region" description="Helical" evidence="5">
    <location>
        <begin position="80"/>
        <end position="100"/>
    </location>
</feature>
<protein>
    <recommendedName>
        <fullName evidence="6">DUF202 domain-containing protein</fullName>
    </recommendedName>
</protein>
<dbReference type="Proteomes" id="UP000186040">
    <property type="component" value="Unassembled WGS sequence"/>
</dbReference>
<dbReference type="GO" id="GO:0012505">
    <property type="term" value="C:endomembrane system"/>
    <property type="evidence" value="ECO:0007669"/>
    <property type="project" value="UniProtKB-SubCell"/>
</dbReference>
<accession>A0A1Q9LBQ7</accession>
<evidence type="ECO:0000256" key="5">
    <source>
        <dbReference type="SAM" id="Phobius"/>
    </source>
</evidence>
<evidence type="ECO:0000256" key="3">
    <source>
        <dbReference type="ARBA" id="ARBA00022989"/>
    </source>
</evidence>
<keyword evidence="2 5" id="KW-0812">Transmembrane</keyword>
<dbReference type="InterPro" id="IPR003807">
    <property type="entry name" value="DUF202"/>
</dbReference>
<evidence type="ECO:0000259" key="6">
    <source>
        <dbReference type="Pfam" id="PF02656"/>
    </source>
</evidence>
<evidence type="ECO:0000256" key="4">
    <source>
        <dbReference type="ARBA" id="ARBA00023136"/>
    </source>
</evidence>